<name>A0ACC2HQX9_9PLEO</name>
<keyword evidence="2" id="KW-1185">Reference proteome</keyword>
<dbReference type="Proteomes" id="UP001153331">
    <property type="component" value="Unassembled WGS sequence"/>
</dbReference>
<dbReference type="EMBL" id="JAPHNI010001511">
    <property type="protein sequence ID" value="KAJ8105415.1"/>
    <property type="molecule type" value="Genomic_DNA"/>
</dbReference>
<evidence type="ECO:0000313" key="2">
    <source>
        <dbReference type="Proteomes" id="UP001153331"/>
    </source>
</evidence>
<protein>
    <submittedName>
        <fullName evidence="1">Uncharacterized protein</fullName>
    </submittedName>
</protein>
<organism evidence="1 2">
    <name type="scientific">Boeremia exigua</name>
    <dbReference type="NCBI Taxonomy" id="749465"/>
    <lineage>
        <taxon>Eukaryota</taxon>
        <taxon>Fungi</taxon>
        <taxon>Dikarya</taxon>
        <taxon>Ascomycota</taxon>
        <taxon>Pezizomycotina</taxon>
        <taxon>Dothideomycetes</taxon>
        <taxon>Pleosporomycetidae</taxon>
        <taxon>Pleosporales</taxon>
        <taxon>Pleosporineae</taxon>
        <taxon>Didymellaceae</taxon>
        <taxon>Boeremia</taxon>
    </lineage>
</organism>
<sequence>MASRPPTPPQKLPTTFEEWRLKRNNAPCEWGERYRPGGLHPIDLGDTFCDGKYKVIRKLGAGSYSTVWLVVSESVPKYVAIKVMDAASSVATSELAISGHLSTVAKENPDSRHVTELLDHFKHKGPNGIHQCLVFEVMGSTATSLVEELPENKPMKPDVPQRYPKWMAKTLLLHTLRGLAYVHQRGIVHADVQPGNLLFSAKDIMTLEPQQLEQHTDRTVRPLHRIDGKIDHWAPRNLYEAPPLYEHVELGHDLCVKLSDFGAAFFVTNPPADTVTPLALRAPELVLKQPFDAGIDIWCFGCLMFEFLTGEMLLSVMKFGNDQKAQDEADDELLCQMNDTIRPLPDSLMRVWPRASKWFDADHNHLQPDDGGDVDDKENAAAECESKVEKEKAEPFVYPTLEQQFAEAKHPDIGDDEAAVICQIIQKILAYDPAERPTAAELLEHPWFSE</sequence>
<comment type="caution">
    <text evidence="1">The sequence shown here is derived from an EMBL/GenBank/DDBJ whole genome shotgun (WGS) entry which is preliminary data.</text>
</comment>
<gene>
    <name evidence="1" type="ORF">OPT61_g10192</name>
</gene>
<reference evidence="1" key="1">
    <citation type="submission" date="2022-11" db="EMBL/GenBank/DDBJ databases">
        <title>Genome Sequence of Boeremia exigua.</title>
        <authorList>
            <person name="Buettner E."/>
        </authorList>
    </citation>
    <scope>NUCLEOTIDE SEQUENCE</scope>
    <source>
        <strain evidence="1">CU02</strain>
    </source>
</reference>
<accession>A0ACC2HQX9</accession>
<proteinExistence type="predicted"/>
<evidence type="ECO:0000313" key="1">
    <source>
        <dbReference type="EMBL" id="KAJ8105415.1"/>
    </source>
</evidence>